<organism evidence="1">
    <name type="scientific">Arundo donax</name>
    <name type="common">Giant reed</name>
    <name type="synonym">Donax arundinaceus</name>
    <dbReference type="NCBI Taxonomy" id="35708"/>
    <lineage>
        <taxon>Eukaryota</taxon>
        <taxon>Viridiplantae</taxon>
        <taxon>Streptophyta</taxon>
        <taxon>Embryophyta</taxon>
        <taxon>Tracheophyta</taxon>
        <taxon>Spermatophyta</taxon>
        <taxon>Magnoliopsida</taxon>
        <taxon>Liliopsida</taxon>
        <taxon>Poales</taxon>
        <taxon>Poaceae</taxon>
        <taxon>PACMAD clade</taxon>
        <taxon>Arundinoideae</taxon>
        <taxon>Arundineae</taxon>
        <taxon>Arundo</taxon>
    </lineage>
</organism>
<proteinExistence type="predicted"/>
<evidence type="ECO:0000313" key="1">
    <source>
        <dbReference type="EMBL" id="JAE08386.1"/>
    </source>
</evidence>
<dbReference type="AlphaFoldDB" id="A0A0A9FE28"/>
<reference evidence="1" key="2">
    <citation type="journal article" date="2015" name="Data Brief">
        <title>Shoot transcriptome of the giant reed, Arundo donax.</title>
        <authorList>
            <person name="Barrero R.A."/>
            <person name="Guerrero F.D."/>
            <person name="Moolhuijzen P."/>
            <person name="Goolsby J.A."/>
            <person name="Tidwell J."/>
            <person name="Bellgard S.E."/>
            <person name="Bellgard M.I."/>
        </authorList>
    </citation>
    <scope>NUCLEOTIDE SEQUENCE</scope>
    <source>
        <tissue evidence="1">Shoot tissue taken approximately 20 cm above the soil surface</tissue>
    </source>
</reference>
<sequence>MLLIFSISLPYMLCQVCLQATMRETIMNTGVYLEHPSELIYWPLMIFEQRRSMLLVIVKIIASPIRIPLVLYNHVMQYNARIHDLRKCFPLPHTCWVTYYSKTSLQYTKSTFHIFSCSFLFLGK</sequence>
<accession>A0A0A9FE28</accession>
<protein>
    <submittedName>
        <fullName evidence="1">Uncharacterized protein</fullName>
    </submittedName>
</protein>
<reference evidence="1" key="1">
    <citation type="submission" date="2014-09" db="EMBL/GenBank/DDBJ databases">
        <authorList>
            <person name="Magalhaes I.L.F."/>
            <person name="Oliveira U."/>
            <person name="Santos F.R."/>
            <person name="Vidigal T.H.D.A."/>
            <person name="Brescovit A.D."/>
            <person name="Santos A.J."/>
        </authorList>
    </citation>
    <scope>NUCLEOTIDE SEQUENCE</scope>
    <source>
        <tissue evidence="1">Shoot tissue taken approximately 20 cm above the soil surface</tissue>
    </source>
</reference>
<dbReference type="EMBL" id="GBRH01189510">
    <property type="protein sequence ID" value="JAE08386.1"/>
    <property type="molecule type" value="Transcribed_RNA"/>
</dbReference>
<name>A0A0A9FE28_ARUDO</name>